<proteinExistence type="predicted"/>
<feature type="region of interest" description="Disordered" evidence="1">
    <location>
        <begin position="1"/>
        <end position="198"/>
    </location>
</feature>
<feature type="compositionally biased region" description="Low complexity" evidence="1">
    <location>
        <begin position="69"/>
        <end position="82"/>
    </location>
</feature>
<gene>
    <name evidence="2" type="ORF">C4D60_Mb04t31190</name>
</gene>
<comment type="caution">
    <text evidence="2">The sequence shown here is derived from an EMBL/GenBank/DDBJ whole genome shotgun (WGS) entry which is preliminary data.</text>
</comment>
<feature type="compositionally biased region" description="Basic and acidic residues" evidence="1">
    <location>
        <begin position="465"/>
        <end position="476"/>
    </location>
</feature>
<feature type="compositionally biased region" description="Low complexity" evidence="1">
    <location>
        <begin position="25"/>
        <end position="56"/>
    </location>
</feature>
<feature type="region of interest" description="Disordered" evidence="1">
    <location>
        <begin position="453"/>
        <end position="560"/>
    </location>
</feature>
<keyword evidence="3" id="KW-1185">Reference proteome</keyword>
<dbReference type="GO" id="GO:0003729">
    <property type="term" value="F:mRNA binding"/>
    <property type="evidence" value="ECO:0007669"/>
    <property type="project" value="TreeGrafter"/>
</dbReference>
<feature type="compositionally biased region" description="Basic and acidic residues" evidence="1">
    <location>
        <begin position="100"/>
        <end position="110"/>
    </location>
</feature>
<dbReference type="AlphaFoldDB" id="A0A4S8KG41"/>
<feature type="region of interest" description="Disordered" evidence="1">
    <location>
        <begin position="575"/>
        <end position="622"/>
    </location>
</feature>
<dbReference type="PANTHER" id="PTHR32091:SF4">
    <property type="entry name" value="OS07G0546100 PROTEIN"/>
    <property type="match status" value="1"/>
</dbReference>
<sequence>MSKKKSSFSGSTTMTLKDFHGGSIPSQLPLPSAPGSSASARPLDRPAAWGTTAAAASGRSDHHHHLLRPRPGSAGAASASARGLDERPSALLPHPPHIGRHFDEDERKPFDASSAPRRTPVSPDNTLRSPPPSRSDPKRPISSPVSTLPAAPAPAPAPGPASASAPVSSLPSPSGNIGSAAWGMRKEVGSEPLRPLAQPTAPMWSASKLAQASAVEKVSSGRWQLRTPEVEIIRSQETENLDRRFEETARIVVGVDPDRERERPRSVSTVVAYADVKGRIIQGSYMDRAWDQETVRSPIHPEMKERNVAGFSYEGTRPASSDGRFGGSKLYQQGGVEVSERSKLNLLPRRKPPESPDIQARDFDDKQVYQAPVSLVQVQNYHETHGSTNLLTQGSVGADEGSRVIERPKLILKPRTQPIELSDGNADKERQTVFGGARPRELVLKERGINVAANDVDRNTPPNRARNDLPRTDLKIEPNATIQPGERAERLPVEQRTGKDLERKGYQPDTEKVDLQKASWRNDNRKNTRGNEKPLEQPRADTDTWRKPVEQPKPDIPAPRFGKAASALELAQAFSRPVSDARPENRFTSQRSISSQTLRPFSRLTDTREVYSGPSQRQINGY</sequence>
<organism evidence="2 3">
    <name type="scientific">Musa balbisiana</name>
    <name type="common">Banana</name>
    <dbReference type="NCBI Taxonomy" id="52838"/>
    <lineage>
        <taxon>Eukaryota</taxon>
        <taxon>Viridiplantae</taxon>
        <taxon>Streptophyta</taxon>
        <taxon>Embryophyta</taxon>
        <taxon>Tracheophyta</taxon>
        <taxon>Spermatophyta</taxon>
        <taxon>Magnoliopsida</taxon>
        <taxon>Liliopsida</taxon>
        <taxon>Zingiberales</taxon>
        <taxon>Musaceae</taxon>
        <taxon>Musa</taxon>
    </lineage>
</organism>
<name>A0A4S8KG41_MUSBA</name>
<dbReference type="InterPro" id="IPR010433">
    <property type="entry name" value="EIF-4B_pln"/>
</dbReference>
<dbReference type="Proteomes" id="UP000317650">
    <property type="component" value="Chromosome 4"/>
</dbReference>
<reference evidence="2 3" key="1">
    <citation type="journal article" date="2019" name="Nat. Plants">
        <title>Genome sequencing of Musa balbisiana reveals subgenome evolution and function divergence in polyploid bananas.</title>
        <authorList>
            <person name="Yao X."/>
        </authorList>
    </citation>
    <scope>NUCLEOTIDE SEQUENCE [LARGE SCALE GENOMIC DNA]</scope>
    <source>
        <strain evidence="3">cv. DH-PKW</strain>
        <tissue evidence="2">Leaves</tissue>
    </source>
</reference>
<evidence type="ECO:0000256" key="1">
    <source>
        <dbReference type="SAM" id="MobiDB-lite"/>
    </source>
</evidence>
<dbReference type="GO" id="GO:0003743">
    <property type="term" value="F:translation initiation factor activity"/>
    <property type="evidence" value="ECO:0007669"/>
    <property type="project" value="InterPro"/>
</dbReference>
<accession>A0A4S8KG41</accession>
<feature type="compositionally biased region" description="Polar residues" evidence="1">
    <location>
        <begin position="613"/>
        <end position="622"/>
    </location>
</feature>
<feature type="compositionally biased region" description="Polar residues" evidence="1">
    <location>
        <begin position="586"/>
        <end position="599"/>
    </location>
</feature>
<protein>
    <submittedName>
        <fullName evidence="2">Uncharacterized protein</fullName>
    </submittedName>
</protein>
<feature type="compositionally biased region" description="Low complexity" evidence="1">
    <location>
        <begin position="140"/>
        <end position="150"/>
    </location>
</feature>
<dbReference type="EMBL" id="PYDT01000001">
    <property type="protein sequence ID" value="THU74231.1"/>
    <property type="molecule type" value="Genomic_DNA"/>
</dbReference>
<feature type="compositionally biased region" description="Low complexity" evidence="1">
    <location>
        <begin position="160"/>
        <end position="175"/>
    </location>
</feature>
<evidence type="ECO:0000313" key="3">
    <source>
        <dbReference type="Proteomes" id="UP000317650"/>
    </source>
</evidence>
<evidence type="ECO:0000313" key="2">
    <source>
        <dbReference type="EMBL" id="THU74231.1"/>
    </source>
</evidence>
<feature type="compositionally biased region" description="Basic and acidic residues" evidence="1">
    <location>
        <begin position="486"/>
        <end position="553"/>
    </location>
</feature>
<dbReference type="PANTHER" id="PTHR32091">
    <property type="entry name" value="EUKARYOTIC TRANSLATION INITIATION FACTOR 4B"/>
    <property type="match status" value="1"/>
</dbReference>